<organism evidence="2 3">
    <name type="scientific">Streptomyces thermoalcalitolerans</name>
    <dbReference type="NCBI Taxonomy" id="65605"/>
    <lineage>
        <taxon>Bacteria</taxon>
        <taxon>Bacillati</taxon>
        <taxon>Actinomycetota</taxon>
        <taxon>Actinomycetes</taxon>
        <taxon>Kitasatosporales</taxon>
        <taxon>Streptomycetaceae</taxon>
        <taxon>Streptomyces</taxon>
    </lineage>
</organism>
<feature type="compositionally biased region" description="Pro residues" evidence="1">
    <location>
        <begin position="38"/>
        <end position="47"/>
    </location>
</feature>
<reference evidence="2 3" key="1">
    <citation type="journal article" date="2019" name="Int. J. Syst. Evol. Microbiol.">
        <title>The Global Catalogue of Microorganisms (GCM) 10K type strain sequencing project: providing services to taxonomists for standard genome sequencing and annotation.</title>
        <authorList>
            <consortium name="The Broad Institute Genomics Platform"/>
            <consortium name="The Broad Institute Genome Sequencing Center for Infectious Disease"/>
            <person name="Wu L."/>
            <person name="Ma J."/>
        </authorList>
    </citation>
    <scope>NUCLEOTIDE SEQUENCE [LARGE SCALE GENOMIC DNA]</scope>
    <source>
        <strain evidence="2 3">JCM 10673</strain>
    </source>
</reference>
<evidence type="ECO:0000256" key="1">
    <source>
        <dbReference type="SAM" id="MobiDB-lite"/>
    </source>
</evidence>
<keyword evidence="3" id="KW-1185">Reference proteome</keyword>
<name>A0ABN1NI58_9ACTN</name>
<dbReference type="Proteomes" id="UP001501005">
    <property type="component" value="Unassembled WGS sequence"/>
</dbReference>
<proteinExistence type="predicted"/>
<comment type="caution">
    <text evidence="2">The sequence shown here is derived from an EMBL/GenBank/DDBJ whole genome shotgun (WGS) entry which is preliminary data.</text>
</comment>
<feature type="compositionally biased region" description="Basic and acidic residues" evidence="1">
    <location>
        <begin position="1"/>
        <end position="14"/>
    </location>
</feature>
<evidence type="ECO:0000313" key="2">
    <source>
        <dbReference type="EMBL" id="GAA0907708.1"/>
    </source>
</evidence>
<dbReference type="EMBL" id="BAAAHG010000007">
    <property type="protein sequence ID" value="GAA0907708.1"/>
    <property type="molecule type" value="Genomic_DNA"/>
</dbReference>
<feature type="region of interest" description="Disordered" evidence="1">
    <location>
        <begin position="1"/>
        <end position="61"/>
    </location>
</feature>
<protein>
    <submittedName>
        <fullName evidence="2">Uncharacterized protein</fullName>
    </submittedName>
</protein>
<sequence>MRRTPADRQRRQELADASVTATTPVTGGPLLEHFPIAPAMPLPGPQPPRKRLQAADRGTEE</sequence>
<evidence type="ECO:0000313" key="3">
    <source>
        <dbReference type="Proteomes" id="UP001501005"/>
    </source>
</evidence>
<accession>A0ABN1NI58</accession>
<gene>
    <name evidence="2" type="ORF">GCM10009549_13910</name>
</gene>